<dbReference type="Proteomes" id="UP001597252">
    <property type="component" value="Unassembled WGS sequence"/>
</dbReference>
<organism evidence="1 2">
    <name type="scientific">Lacticaseibacillus baoqingensis</name>
    <dbReference type="NCBI Taxonomy" id="2486013"/>
    <lineage>
        <taxon>Bacteria</taxon>
        <taxon>Bacillati</taxon>
        <taxon>Bacillota</taxon>
        <taxon>Bacilli</taxon>
        <taxon>Lactobacillales</taxon>
        <taxon>Lactobacillaceae</taxon>
        <taxon>Lacticaseibacillus</taxon>
    </lineage>
</organism>
<reference evidence="2" key="1">
    <citation type="journal article" date="2019" name="Int. J. Syst. Evol. Microbiol.">
        <title>The Global Catalogue of Microorganisms (GCM) 10K type strain sequencing project: providing services to taxonomists for standard genome sequencing and annotation.</title>
        <authorList>
            <consortium name="The Broad Institute Genomics Platform"/>
            <consortium name="The Broad Institute Genome Sequencing Center for Infectious Disease"/>
            <person name="Wu L."/>
            <person name="Ma J."/>
        </authorList>
    </citation>
    <scope>NUCLEOTIDE SEQUENCE [LARGE SCALE GENOMIC DNA]</scope>
    <source>
        <strain evidence="2">CCM 8903</strain>
    </source>
</reference>
<gene>
    <name evidence="1" type="ORF">ACFQ5J_12765</name>
</gene>
<sequence length="81" mass="8738">MFQFLTYPMLVAEDVQDPAHRFTFTSPDFTNLQISGPTIVGTARACGQAITATLAAGTPAPTPTTLDTAKQRVVYVVVDHR</sequence>
<keyword evidence="2" id="KW-1185">Reference proteome</keyword>
<accession>A0ABW4E870</accession>
<dbReference type="RefSeq" id="WP_125749979.1">
    <property type="nucleotide sequence ID" value="NZ_JBHTON010000053.1"/>
</dbReference>
<evidence type="ECO:0000313" key="1">
    <source>
        <dbReference type="EMBL" id="MFD1486097.1"/>
    </source>
</evidence>
<evidence type="ECO:0000313" key="2">
    <source>
        <dbReference type="Proteomes" id="UP001597252"/>
    </source>
</evidence>
<name>A0ABW4E870_9LACO</name>
<proteinExistence type="predicted"/>
<dbReference type="EMBL" id="JBHTON010000053">
    <property type="protein sequence ID" value="MFD1486097.1"/>
    <property type="molecule type" value="Genomic_DNA"/>
</dbReference>
<protein>
    <submittedName>
        <fullName evidence="1">Uncharacterized protein</fullName>
    </submittedName>
</protein>
<comment type="caution">
    <text evidence="1">The sequence shown here is derived from an EMBL/GenBank/DDBJ whole genome shotgun (WGS) entry which is preliminary data.</text>
</comment>